<protein>
    <submittedName>
        <fullName evidence="1">Uncharacterized protein</fullName>
    </submittedName>
</protein>
<dbReference type="InterPro" id="IPR029063">
    <property type="entry name" value="SAM-dependent_MTases_sf"/>
</dbReference>
<comment type="caution">
    <text evidence="1">The sequence shown here is derived from an EMBL/GenBank/DDBJ whole genome shotgun (WGS) entry which is preliminary data.</text>
</comment>
<dbReference type="PANTHER" id="PTHR14614">
    <property type="entry name" value="HEPATOCELLULAR CARCINOMA-ASSOCIATED ANTIGEN"/>
    <property type="match status" value="1"/>
</dbReference>
<dbReference type="STRING" id="1081109.A0A168F3I3"/>
<dbReference type="PANTHER" id="PTHR14614:SF132">
    <property type="entry name" value="PROTEIN-LYSINE METHYLTRANSFERASE C42C1.13"/>
    <property type="match status" value="1"/>
</dbReference>
<dbReference type="EMBL" id="AZGY01000003">
    <property type="protein sequence ID" value="KZZ99434.1"/>
    <property type="molecule type" value="Genomic_DNA"/>
</dbReference>
<dbReference type="InterPro" id="IPR019410">
    <property type="entry name" value="Methyltransf_16"/>
</dbReference>
<accession>A0A168F3I3</accession>
<dbReference type="Proteomes" id="UP000078544">
    <property type="component" value="Unassembled WGS sequence"/>
</dbReference>
<dbReference type="Gene3D" id="3.40.50.150">
    <property type="entry name" value="Vaccinia Virus protein VP39"/>
    <property type="match status" value="1"/>
</dbReference>
<evidence type="ECO:0000313" key="1">
    <source>
        <dbReference type="EMBL" id="KZZ99434.1"/>
    </source>
</evidence>
<dbReference type="SUPFAM" id="SSF53335">
    <property type="entry name" value="S-adenosyl-L-methionine-dependent methyltransferases"/>
    <property type="match status" value="1"/>
</dbReference>
<proteinExistence type="predicted"/>
<dbReference type="AlphaFoldDB" id="A0A168F3I3"/>
<evidence type="ECO:0000313" key="2">
    <source>
        <dbReference type="Proteomes" id="UP000078544"/>
    </source>
</evidence>
<gene>
    <name evidence="1" type="ORF">AAL_02006</name>
</gene>
<organism evidence="1 2">
    <name type="scientific">Moelleriella libera RCEF 2490</name>
    <dbReference type="NCBI Taxonomy" id="1081109"/>
    <lineage>
        <taxon>Eukaryota</taxon>
        <taxon>Fungi</taxon>
        <taxon>Dikarya</taxon>
        <taxon>Ascomycota</taxon>
        <taxon>Pezizomycotina</taxon>
        <taxon>Sordariomycetes</taxon>
        <taxon>Hypocreomycetidae</taxon>
        <taxon>Hypocreales</taxon>
        <taxon>Clavicipitaceae</taxon>
        <taxon>Moelleriella</taxon>
    </lineage>
</organism>
<name>A0A168F3I3_9HYPO</name>
<dbReference type="GO" id="GO:0005829">
    <property type="term" value="C:cytosol"/>
    <property type="evidence" value="ECO:0007669"/>
    <property type="project" value="TreeGrafter"/>
</dbReference>
<dbReference type="CDD" id="cd02440">
    <property type="entry name" value="AdoMet_MTases"/>
    <property type="match status" value="1"/>
</dbReference>
<dbReference type="Pfam" id="PF10294">
    <property type="entry name" value="Methyltransf_16"/>
    <property type="match status" value="1"/>
</dbReference>
<sequence>MHYVKLLSRPKLTGVAGGGLKLALVCNVANDLGDKLLQKRLELFVGLQINAQSPSAPYIQLSEPGSLWWDPSKHVTKMSFVLGAAIKHAIEAGEAVSVTIAVHNQSVRAESIEHIMSAVYHAGDLSRSILSVTAWLSGPWAEIASSRRLRLSSDSSPQYLVLGEHGQESIARHVWDGGLLAMSMLAGMFTFSDDWASRDGAMSQLRRFFTQHGGISILELGCGVGALGIGLGSVYPRSEGECNILMTDCPDAEESARLNISSLLHEQRSGHSESCARVTYENLDWEDGQNGLFGPAVRQRRWDLVMLSDCTYNADSIPLLVRTLSAIHRLNLESAVDGTKPAPTRLFVATKHRHEDEAVFFTLLAHENWVKVEEQSVALPVCSGPREAVSIYLYEKI</sequence>
<reference evidence="1 2" key="1">
    <citation type="journal article" date="2016" name="Genome Biol. Evol.">
        <title>Divergent and convergent evolution of fungal pathogenicity.</title>
        <authorList>
            <person name="Shang Y."/>
            <person name="Xiao G."/>
            <person name="Zheng P."/>
            <person name="Cen K."/>
            <person name="Zhan S."/>
            <person name="Wang C."/>
        </authorList>
    </citation>
    <scope>NUCLEOTIDE SEQUENCE [LARGE SCALE GENOMIC DNA]</scope>
    <source>
        <strain evidence="1 2">RCEF 2490</strain>
    </source>
</reference>
<dbReference type="GO" id="GO:0008757">
    <property type="term" value="F:S-adenosylmethionine-dependent methyltransferase activity"/>
    <property type="evidence" value="ECO:0007669"/>
    <property type="project" value="UniProtKB-ARBA"/>
</dbReference>
<keyword evidence="2" id="KW-1185">Reference proteome</keyword>
<dbReference type="OrthoDB" id="413520at2759"/>